<gene>
    <name evidence="12" type="ORF">SCF082_LOCUS22222</name>
</gene>
<dbReference type="InterPro" id="IPR017911">
    <property type="entry name" value="MacB-like_ATP-bd"/>
</dbReference>
<keyword evidence="7 9" id="KW-1133">Transmembrane helix</keyword>
<keyword evidence="6 9" id="KW-0812">Transmembrane</keyword>
<protein>
    <submittedName>
        <fullName evidence="12">Uncharacterized ABC transporter ATP-binding protein TM_0352</fullName>
    </submittedName>
</protein>
<dbReference type="InterPro" id="IPR025857">
    <property type="entry name" value="MacB_PCD"/>
</dbReference>
<dbReference type="Pfam" id="PF00005">
    <property type="entry name" value="ABC_tran"/>
    <property type="match status" value="1"/>
</dbReference>
<evidence type="ECO:0000256" key="9">
    <source>
        <dbReference type="SAM" id="Phobius"/>
    </source>
</evidence>
<dbReference type="PANTHER" id="PTHR24220">
    <property type="entry name" value="IMPORT ATP-BINDING PROTEIN"/>
    <property type="match status" value="1"/>
</dbReference>
<evidence type="ECO:0000256" key="4">
    <source>
        <dbReference type="ARBA" id="ARBA00022475"/>
    </source>
</evidence>
<feature type="transmembrane region" description="Helical" evidence="9">
    <location>
        <begin position="626"/>
        <end position="644"/>
    </location>
</feature>
<feature type="chain" id="PRO_5046138164" evidence="10">
    <location>
        <begin position="28"/>
        <end position="824"/>
    </location>
</feature>
<dbReference type="InterPro" id="IPR027417">
    <property type="entry name" value="P-loop_NTPase"/>
</dbReference>
<keyword evidence="8 9" id="KW-0472">Membrane</keyword>
<keyword evidence="12" id="KW-0067">ATP-binding</keyword>
<keyword evidence="4" id="KW-1003">Cell membrane</keyword>
<dbReference type="Pfam" id="PF02687">
    <property type="entry name" value="FtsX"/>
    <property type="match status" value="1"/>
</dbReference>
<keyword evidence="12" id="KW-0547">Nucleotide-binding</keyword>
<dbReference type="Proteomes" id="UP001642464">
    <property type="component" value="Unassembled WGS sequence"/>
</dbReference>
<evidence type="ECO:0000256" key="5">
    <source>
        <dbReference type="ARBA" id="ARBA00022519"/>
    </source>
</evidence>
<evidence type="ECO:0000256" key="10">
    <source>
        <dbReference type="SAM" id="SignalP"/>
    </source>
</evidence>
<feature type="domain" description="ABC transporter" evidence="11">
    <location>
        <begin position="578"/>
        <end position="824"/>
    </location>
</feature>
<dbReference type="InterPro" id="IPR017871">
    <property type="entry name" value="ABC_transporter-like_CS"/>
</dbReference>
<evidence type="ECO:0000256" key="3">
    <source>
        <dbReference type="ARBA" id="ARBA00022448"/>
    </source>
</evidence>
<dbReference type="GO" id="GO:0005524">
    <property type="term" value="F:ATP binding"/>
    <property type="evidence" value="ECO:0007669"/>
    <property type="project" value="UniProtKB-KW"/>
</dbReference>
<accession>A0ABP0LEE0</accession>
<comment type="caution">
    <text evidence="12">The sequence shown here is derived from an EMBL/GenBank/DDBJ whole genome shotgun (WGS) entry which is preliminary data.</text>
</comment>
<reference evidence="12 13" key="1">
    <citation type="submission" date="2024-02" db="EMBL/GenBank/DDBJ databases">
        <authorList>
            <person name="Chen Y."/>
            <person name="Shah S."/>
            <person name="Dougan E. K."/>
            <person name="Thang M."/>
            <person name="Chan C."/>
        </authorList>
    </citation>
    <scope>NUCLEOTIDE SEQUENCE [LARGE SCALE GENOMIC DNA]</scope>
</reference>
<dbReference type="SUPFAM" id="SSF52540">
    <property type="entry name" value="P-loop containing nucleoside triphosphate hydrolases"/>
    <property type="match status" value="1"/>
</dbReference>
<evidence type="ECO:0000256" key="1">
    <source>
        <dbReference type="ARBA" id="ARBA00004533"/>
    </source>
</evidence>
<evidence type="ECO:0000256" key="7">
    <source>
        <dbReference type="ARBA" id="ARBA00022989"/>
    </source>
</evidence>
<name>A0ABP0LEE0_9DINO</name>
<keyword evidence="5" id="KW-0997">Cell inner membrane</keyword>
<dbReference type="Pfam" id="PF12704">
    <property type="entry name" value="MacB_PCD"/>
    <property type="match status" value="1"/>
</dbReference>
<feature type="transmembrane region" description="Helical" evidence="9">
    <location>
        <begin position="540"/>
        <end position="559"/>
    </location>
</feature>
<dbReference type="PROSITE" id="PS00211">
    <property type="entry name" value="ABC_TRANSPORTER_1"/>
    <property type="match status" value="1"/>
</dbReference>
<dbReference type="InterPro" id="IPR003439">
    <property type="entry name" value="ABC_transporter-like_ATP-bd"/>
</dbReference>
<dbReference type="InterPro" id="IPR015854">
    <property type="entry name" value="ABC_transpr_LolD-like"/>
</dbReference>
<dbReference type="PANTHER" id="PTHR24220:SF86">
    <property type="entry name" value="ABC TRANSPORTER ABCH.1"/>
    <property type="match status" value="1"/>
</dbReference>
<feature type="signal peptide" evidence="10">
    <location>
        <begin position="1"/>
        <end position="27"/>
    </location>
</feature>
<evidence type="ECO:0000313" key="12">
    <source>
        <dbReference type="EMBL" id="CAK9037531.1"/>
    </source>
</evidence>
<dbReference type="CDD" id="cd03255">
    <property type="entry name" value="ABC_MJ0796_LolCDE_FtsE"/>
    <property type="match status" value="1"/>
</dbReference>
<evidence type="ECO:0000313" key="13">
    <source>
        <dbReference type="Proteomes" id="UP001642464"/>
    </source>
</evidence>
<dbReference type="PROSITE" id="PS50893">
    <property type="entry name" value="ABC_TRANSPORTER_2"/>
    <property type="match status" value="1"/>
</dbReference>
<evidence type="ECO:0000259" key="11">
    <source>
        <dbReference type="PROSITE" id="PS50893"/>
    </source>
</evidence>
<keyword evidence="13" id="KW-1185">Reference proteome</keyword>
<evidence type="ECO:0000256" key="6">
    <source>
        <dbReference type="ARBA" id="ARBA00022692"/>
    </source>
</evidence>
<dbReference type="InterPro" id="IPR003838">
    <property type="entry name" value="ABC3_permease_C"/>
</dbReference>
<evidence type="ECO:0000256" key="2">
    <source>
        <dbReference type="ARBA" id="ARBA00004651"/>
    </source>
</evidence>
<organism evidence="12 13">
    <name type="scientific">Durusdinium trenchii</name>
    <dbReference type="NCBI Taxonomy" id="1381693"/>
    <lineage>
        <taxon>Eukaryota</taxon>
        <taxon>Sar</taxon>
        <taxon>Alveolata</taxon>
        <taxon>Dinophyceae</taxon>
        <taxon>Suessiales</taxon>
        <taxon>Symbiodiniaceae</taxon>
        <taxon>Durusdinium</taxon>
    </lineage>
</organism>
<sequence length="824" mass="89127">MSYQNVRVEVFVLVLSATAAVASVARAEQQTKNPWNAEASPALGLLAESADAGQFAYVLFWRENDEATQRMNAVLQQATARMESPVRTIGVCVTDPRESESVKLFGVDRAPLPLIAAVAPNGAVTKAWPLAATADQLQEGLVSGGTAACLKAIQRQKLSLVCVCNSETEHTNAVRQAAVGFLADERFGAATEVIEIDPTDEQEREFLARLNVKPVTRDAVTVLLSPSGQPIGSFTGAVTTTQLLQKIQAVQERAQAMNLRTLVWRELFERKSQMLTIVVGILLGITTVVAIRNITFYSEKAVARELDSLGANVLILPKSVSLQDYYAADMHEEVIPEEYVMRLTMSNLQGVDNLSPKLCVPASLGGRNYSLTGILPKSEFQAKAAWAGAGIFSRPIGCGALDVGDEPAEEDQKNLVRKRVIKDLAKNEVLIGADVARMQNLAEGSSIELLGDTFQVIAVLPETGTVDDSRVFAHLHKVQDLSGKGPVVNCIEVVGCCKEISAGLVEGVNKLLPDAKVVTIKQVVDTQVKVHLMMERLSQIFVAIIVVVGGAGIANFMFANVSERRREIGTLMAMGARSRLIQQMFLIKALLLGLAGGVGGFAIGTFLAVTMGPKLAGVTVLPMPMLSLWAVVISVGVALVASYVPAKRAAMLDPVTLDGHSIYDRSADQRAELRQQYIGYVFQTFNLVPYLTAVENVQVPMFLANVPAADQRTRAEELLGRVGLGDRMYHKPTELSVGQQQRVALARMLANDPAVILADEPTGNLDPETASQVIRFFEEFNEEGRTIVMVTHDPRAAERAKRMIRLTEGRLVGELLSPSTPRIA</sequence>
<keyword evidence="3" id="KW-0813">Transport</keyword>
<dbReference type="EMBL" id="CAXAMM010015891">
    <property type="protein sequence ID" value="CAK9037531.1"/>
    <property type="molecule type" value="Genomic_DNA"/>
</dbReference>
<comment type="subcellular location">
    <subcellularLocation>
        <location evidence="1">Cell inner membrane</location>
    </subcellularLocation>
    <subcellularLocation>
        <location evidence="2">Cell membrane</location>
        <topology evidence="2">Multi-pass membrane protein</topology>
    </subcellularLocation>
</comment>
<proteinExistence type="predicted"/>
<dbReference type="Gene3D" id="3.40.50.300">
    <property type="entry name" value="P-loop containing nucleotide triphosphate hydrolases"/>
    <property type="match status" value="1"/>
</dbReference>
<feature type="transmembrane region" description="Helical" evidence="9">
    <location>
        <begin position="580"/>
        <end position="606"/>
    </location>
</feature>
<evidence type="ECO:0000256" key="8">
    <source>
        <dbReference type="ARBA" id="ARBA00023136"/>
    </source>
</evidence>
<keyword evidence="10" id="KW-0732">Signal</keyword>